<dbReference type="InterPro" id="IPR012938">
    <property type="entry name" value="Glc/Sorbosone_DH"/>
</dbReference>
<protein>
    <recommendedName>
        <fullName evidence="1">Glucose/Sorbosone dehydrogenase domain-containing protein</fullName>
    </recommendedName>
</protein>
<dbReference type="PANTHER" id="PTHR19328:SF75">
    <property type="entry name" value="ALDOSE SUGAR DEHYDROGENASE YLII"/>
    <property type="match status" value="1"/>
</dbReference>
<dbReference type="InterPro" id="IPR011041">
    <property type="entry name" value="Quinoprot_gluc/sorb_DH_b-prop"/>
</dbReference>
<dbReference type="Gene3D" id="2.120.10.30">
    <property type="entry name" value="TolB, C-terminal domain"/>
    <property type="match status" value="1"/>
</dbReference>
<accession>A0A381ZVH6</accession>
<feature type="domain" description="Glucose/Sorbosone dehydrogenase" evidence="1">
    <location>
        <begin position="40"/>
        <end position="296"/>
    </location>
</feature>
<evidence type="ECO:0000259" key="1">
    <source>
        <dbReference type="Pfam" id="PF07995"/>
    </source>
</evidence>
<evidence type="ECO:0000313" key="2">
    <source>
        <dbReference type="EMBL" id="SVA93285.1"/>
    </source>
</evidence>
<sequence>MNKKIITLIVLFPIFNFVIADEIFKSENHSFSIETVVDELEYPWSMEFTSDGKILITERPGRLRIFENGELSAPIKGLPEIKVEGQGGLLDIALDSDFINNKILFFSYSAGNLLGIGTEVSSAKLVNDELNELKLLFKALPKSRDGRHFGSRLLLTNDNSLYITLGDRGEMKRAQNINDHAGSLIRINKDGEIPKDNPFIKRSDAKAEIYTYGNRNIQGIALNPVTYDIWTVEHGPQGGDELNLMKPGINYGWPVITYGVNYGTGTQIGEGTHKDGMAQPVYHWVPSIATSSLLFY</sequence>
<gene>
    <name evidence="2" type="ORF">METZ01_LOCUS146139</name>
</gene>
<dbReference type="PANTHER" id="PTHR19328">
    <property type="entry name" value="HEDGEHOG-INTERACTING PROTEIN"/>
    <property type="match status" value="1"/>
</dbReference>
<dbReference type="SUPFAM" id="SSF50952">
    <property type="entry name" value="Soluble quinoprotein glucose dehydrogenase"/>
    <property type="match status" value="1"/>
</dbReference>
<proteinExistence type="predicted"/>
<reference evidence="2" key="1">
    <citation type="submission" date="2018-05" db="EMBL/GenBank/DDBJ databases">
        <authorList>
            <person name="Lanie J.A."/>
            <person name="Ng W.-L."/>
            <person name="Kazmierczak K.M."/>
            <person name="Andrzejewski T.M."/>
            <person name="Davidsen T.M."/>
            <person name="Wayne K.J."/>
            <person name="Tettelin H."/>
            <person name="Glass J.I."/>
            <person name="Rusch D."/>
            <person name="Podicherti R."/>
            <person name="Tsui H.-C.T."/>
            <person name="Winkler M.E."/>
        </authorList>
    </citation>
    <scope>NUCLEOTIDE SEQUENCE</scope>
</reference>
<feature type="non-terminal residue" evidence="2">
    <location>
        <position position="296"/>
    </location>
</feature>
<dbReference type="Pfam" id="PF07995">
    <property type="entry name" value="GSDH"/>
    <property type="match status" value="1"/>
</dbReference>
<feature type="non-terminal residue" evidence="2">
    <location>
        <position position="1"/>
    </location>
</feature>
<dbReference type="AlphaFoldDB" id="A0A381ZVH6"/>
<organism evidence="2">
    <name type="scientific">marine metagenome</name>
    <dbReference type="NCBI Taxonomy" id="408172"/>
    <lineage>
        <taxon>unclassified sequences</taxon>
        <taxon>metagenomes</taxon>
        <taxon>ecological metagenomes</taxon>
    </lineage>
</organism>
<dbReference type="EMBL" id="UINC01022839">
    <property type="protein sequence ID" value="SVA93285.1"/>
    <property type="molecule type" value="Genomic_DNA"/>
</dbReference>
<dbReference type="InterPro" id="IPR011042">
    <property type="entry name" value="6-blade_b-propeller_TolB-like"/>
</dbReference>
<name>A0A381ZVH6_9ZZZZ</name>